<evidence type="ECO:0000256" key="2">
    <source>
        <dbReference type="ARBA" id="ARBA00012224"/>
    </source>
</evidence>
<name>A0A1H7EGU2_9BURK</name>
<dbReference type="InterPro" id="IPR015422">
    <property type="entry name" value="PyrdxlP-dep_Trfase_small"/>
</dbReference>
<sequence>MTQNRSALAAGATWFDFDTVVDRSRSNSLKWGNPAGAMTDVQAQARPLPMWVADMDFMSPPAVIDALHEAVSHGIYGYPAGMTKGYVEAVIGWQQKRFGWDVPPGWVVPVASVIAALKTIMQAFSQPGDSVLIQPPVYVHFHHDVLINGRHITAAPLHFDGRRYRFDAQVFENAIRDNTRIFILSNPHNPTGNVWTEEELRTMGEICMNHGVLVIADEIHCDFVYGAGRKHTPFASLDRRFAHNSITCTSASKTFNLAGLQCGNMFIADKVKRDEVIRTIERNHNTRINLLGMVATEAAFTHGAGWVDELVTYIARNQQHFAERINALDAGLRVIDMESLYLAWIDCRALGMTPDELEDFMLVKGRVWLDKGPKFGVEGHGFMRANLGCPRQTVDLAIARIAEALAQR</sequence>
<organism evidence="7 8">
    <name type="scientific">Paraburkholderia diazotrophica</name>
    <dbReference type="NCBI Taxonomy" id="667676"/>
    <lineage>
        <taxon>Bacteria</taxon>
        <taxon>Pseudomonadati</taxon>
        <taxon>Pseudomonadota</taxon>
        <taxon>Betaproteobacteria</taxon>
        <taxon>Burkholderiales</taxon>
        <taxon>Burkholderiaceae</taxon>
        <taxon>Paraburkholderia</taxon>
    </lineage>
</organism>
<dbReference type="EC" id="4.4.1.13" evidence="2"/>
<evidence type="ECO:0000256" key="1">
    <source>
        <dbReference type="ARBA" id="ARBA00001933"/>
    </source>
</evidence>
<dbReference type="RefSeq" id="WP_090873901.1">
    <property type="nucleotide sequence ID" value="NZ_FNYE01000064.1"/>
</dbReference>
<comment type="similarity">
    <text evidence="5">Belongs to the class-II pyridoxal-phosphate-dependent aminotransferase family. MalY/PatB cystathionine beta-lyase subfamily.</text>
</comment>
<dbReference type="STRING" id="667676.SAMN05192539_10643"/>
<evidence type="ECO:0000313" key="7">
    <source>
        <dbReference type="EMBL" id="SEK13121.1"/>
    </source>
</evidence>
<evidence type="ECO:0000256" key="4">
    <source>
        <dbReference type="ARBA" id="ARBA00023239"/>
    </source>
</evidence>
<dbReference type="GO" id="GO:0047804">
    <property type="term" value="F:cysteine-S-conjugate beta-lyase activity"/>
    <property type="evidence" value="ECO:0007669"/>
    <property type="project" value="UniProtKB-EC"/>
</dbReference>
<dbReference type="Gene3D" id="3.90.1150.10">
    <property type="entry name" value="Aspartate Aminotransferase, domain 1"/>
    <property type="match status" value="1"/>
</dbReference>
<evidence type="ECO:0000256" key="3">
    <source>
        <dbReference type="ARBA" id="ARBA00022898"/>
    </source>
</evidence>
<dbReference type="OrthoDB" id="9803354at2"/>
<dbReference type="CDD" id="cd00609">
    <property type="entry name" value="AAT_like"/>
    <property type="match status" value="1"/>
</dbReference>
<dbReference type="PANTHER" id="PTHR43525">
    <property type="entry name" value="PROTEIN MALY"/>
    <property type="match status" value="1"/>
</dbReference>
<evidence type="ECO:0000259" key="6">
    <source>
        <dbReference type="Pfam" id="PF00155"/>
    </source>
</evidence>
<dbReference type="InterPro" id="IPR015424">
    <property type="entry name" value="PyrdxlP-dep_Trfase"/>
</dbReference>
<protein>
    <recommendedName>
        <fullName evidence="2">cysteine-S-conjugate beta-lyase</fullName>
        <ecNumber evidence="2">4.4.1.13</ecNumber>
    </recommendedName>
</protein>
<gene>
    <name evidence="7" type="ORF">SAMN05192539_10643</name>
</gene>
<keyword evidence="4 7" id="KW-0456">Lyase</keyword>
<accession>A0A1H7EGU2</accession>
<comment type="cofactor">
    <cofactor evidence="1">
        <name>pyridoxal 5'-phosphate</name>
        <dbReference type="ChEBI" id="CHEBI:597326"/>
    </cofactor>
</comment>
<dbReference type="AlphaFoldDB" id="A0A1H7EGU2"/>
<proteinExistence type="inferred from homology"/>
<feature type="domain" description="Aminotransferase class I/classII large" evidence="6">
    <location>
        <begin position="103"/>
        <end position="401"/>
    </location>
</feature>
<dbReference type="PANTHER" id="PTHR43525:SF1">
    <property type="entry name" value="PROTEIN MALY"/>
    <property type="match status" value="1"/>
</dbReference>
<evidence type="ECO:0000256" key="5">
    <source>
        <dbReference type="ARBA" id="ARBA00037974"/>
    </source>
</evidence>
<dbReference type="Gene3D" id="3.40.640.10">
    <property type="entry name" value="Type I PLP-dependent aspartate aminotransferase-like (Major domain)"/>
    <property type="match status" value="1"/>
</dbReference>
<keyword evidence="3" id="KW-0663">Pyridoxal phosphate</keyword>
<dbReference type="Pfam" id="PF00155">
    <property type="entry name" value="Aminotran_1_2"/>
    <property type="match status" value="1"/>
</dbReference>
<dbReference type="GO" id="GO:0030170">
    <property type="term" value="F:pyridoxal phosphate binding"/>
    <property type="evidence" value="ECO:0007669"/>
    <property type="project" value="InterPro"/>
</dbReference>
<dbReference type="SUPFAM" id="SSF53383">
    <property type="entry name" value="PLP-dependent transferases"/>
    <property type="match status" value="1"/>
</dbReference>
<dbReference type="InterPro" id="IPR004839">
    <property type="entry name" value="Aminotransferase_I/II_large"/>
</dbReference>
<evidence type="ECO:0000313" key="8">
    <source>
        <dbReference type="Proteomes" id="UP000198866"/>
    </source>
</evidence>
<dbReference type="Proteomes" id="UP000198866">
    <property type="component" value="Unassembled WGS sequence"/>
</dbReference>
<dbReference type="EMBL" id="FNYE01000064">
    <property type="protein sequence ID" value="SEK13121.1"/>
    <property type="molecule type" value="Genomic_DNA"/>
</dbReference>
<dbReference type="InterPro" id="IPR027619">
    <property type="entry name" value="C-S_lyase_PatB-like"/>
</dbReference>
<dbReference type="NCBIfam" id="TIGR04350">
    <property type="entry name" value="C_S_lyase_PatB"/>
    <property type="match status" value="1"/>
</dbReference>
<dbReference type="InterPro" id="IPR051798">
    <property type="entry name" value="Class-II_PLP-Dep_Aminotrans"/>
</dbReference>
<keyword evidence="8" id="KW-1185">Reference proteome</keyword>
<reference evidence="8" key="1">
    <citation type="submission" date="2016-10" db="EMBL/GenBank/DDBJ databases">
        <authorList>
            <person name="Varghese N."/>
            <person name="Submissions S."/>
        </authorList>
    </citation>
    <scope>NUCLEOTIDE SEQUENCE [LARGE SCALE GENOMIC DNA]</scope>
    <source>
        <strain evidence="8">LMG 26031</strain>
    </source>
</reference>
<dbReference type="InterPro" id="IPR015421">
    <property type="entry name" value="PyrdxlP-dep_Trfase_major"/>
</dbReference>